<dbReference type="OrthoDB" id="126325at2759"/>
<protein>
    <submittedName>
        <fullName evidence="2">Uncharacterized protein</fullName>
    </submittedName>
</protein>
<evidence type="ECO:0000313" key="3">
    <source>
        <dbReference type="Proteomes" id="UP000198211"/>
    </source>
</evidence>
<organism evidence="2 3">
    <name type="scientific">Phytophthora megakarya</name>
    <dbReference type="NCBI Taxonomy" id="4795"/>
    <lineage>
        <taxon>Eukaryota</taxon>
        <taxon>Sar</taxon>
        <taxon>Stramenopiles</taxon>
        <taxon>Oomycota</taxon>
        <taxon>Peronosporomycetes</taxon>
        <taxon>Peronosporales</taxon>
        <taxon>Peronosporaceae</taxon>
        <taxon>Phytophthora</taxon>
    </lineage>
</organism>
<reference evidence="3" key="1">
    <citation type="submission" date="2017-03" db="EMBL/GenBank/DDBJ databases">
        <title>Phytopthora megakarya and P. palmivora, two closely related causual agents of cacao black pod achieved similar genome size and gene model numbers by different mechanisms.</title>
        <authorList>
            <person name="Ali S."/>
            <person name="Shao J."/>
            <person name="Larry D.J."/>
            <person name="Kronmiller B."/>
            <person name="Shen D."/>
            <person name="Strem M.D."/>
            <person name="Melnick R.L."/>
            <person name="Guiltinan M.J."/>
            <person name="Tyler B.M."/>
            <person name="Meinhardt L.W."/>
            <person name="Bailey B.A."/>
        </authorList>
    </citation>
    <scope>NUCLEOTIDE SEQUENCE [LARGE SCALE GENOMIC DNA]</scope>
    <source>
        <strain evidence="3">zdho120</strain>
    </source>
</reference>
<name>A0A225W591_9STRA</name>
<dbReference type="Proteomes" id="UP000198211">
    <property type="component" value="Unassembled WGS sequence"/>
</dbReference>
<keyword evidence="3" id="KW-1185">Reference proteome</keyword>
<evidence type="ECO:0000313" key="2">
    <source>
        <dbReference type="EMBL" id="OWZ12725.1"/>
    </source>
</evidence>
<comment type="caution">
    <text evidence="2">The sequence shown here is derived from an EMBL/GenBank/DDBJ whole genome shotgun (WGS) entry which is preliminary data.</text>
</comment>
<evidence type="ECO:0000256" key="1">
    <source>
        <dbReference type="SAM" id="MobiDB-lite"/>
    </source>
</evidence>
<dbReference type="STRING" id="4795.A0A225W591"/>
<sequence>MAFGAPRLDSDNDEEFLTTTSSPHEASQSQRKYGNATFVVDTVDLETARELRLLRRDIPVQVDNSAEDNDGLAYLRNENIAEDEFHSQKKARERCKAFAIKCGFQILVKQTSVKTTNSGNAKYQCKKFNGIQYFDCDTLPDNLECPFLTNVLEVNGVWKLTKANFSHNHVKDVGLTRAPWVEGSIPRAPKALRNTTQNIQELTHLVMREMLPTHARSTDSLDRKAIRDFVLNFTDTRCTIVLFLELKLTLTTAFVEM</sequence>
<dbReference type="AlphaFoldDB" id="A0A225W591"/>
<feature type="compositionally biased region" description="Polar residues" evidence="1">
    <location>
        <begin position="17"/>
        <end position="32"/>
    </location>
</feature>
<dbReference type="EMBL" id="NBNE01001769">
    <property type="protein sequence ID" value="OWZ12725.1"/>
    <property type="molecule type" value="Genomic_DNA"/>
</dbReference>
<feature type="region of interest" description="Disordered" evidence="1">
    <location>
        <begin position="1"/>
        <end position="32"/>
    </location>
</feature>
<accession>A0A225W591</accession>
<proteinExistence type="predicted"/>
<gene>
    <name evidence="2" type="ORF">PHMEG_00014070</name>
</gene>